<name>A0A264VLV9_PRORE</name>
<dbReference type="AlphaFoldDB" id="A0A264VLV9"/>
<protein>
    <recommendedName>
        <fullName evidence="3">Restriction alleviation protein, Lar family</fullName>
    </recommendedName>
</protein>
<dbReference type="RefSeq" id="WP_094963040.1">
    <property type="nucleotide sequence ID" value="NZ_NOWC01000040.1"/>
</dbReference>
<reference evidence="1 2" key="1">
    <citation type="submission" date="2017-07" db="EMBL/GenBank/DDBJ databases">
        <title>blaIMP-27 on transferable plasmids in Proteus mirabilis and Providencia rettgeri.</title>
        <authorList>
            <person name="Potter R."/>
        </authorList>
    </citation>
    <scope>NUCLEOTIDE SEQUENCE [LARGE SCALE GENOMIC DNA]</scope>
    <source>
        <strain evidence="1 2">PR1</strain>
    </source>
</reference>
<dbReference type="Pfam" id="PF14354">
    <property type="entry name" value="Lar_restr_allev"/>
    <property type="match status" value="1"/>
</dbReference>
<dbReference type="Proteomes" id="UP000216001">
    <property type="component" value="Unassembled WGS sequence"/>
</dbReference>
<proteinExistence type="predicted"/>
<dbReference type="EMBL" id="NOWC01000040">
    <property type="protein sequence ID" value="OZS72314.1"/>
    <property type="molecule type" value="Genomic_DNA"/>
</dbReference>
<comment type="caution">
    <text evidence="1">The sequence shown here is derived from an EMBL/GenBank/DDBJ whole genome shotgun (WGS) entry which is preliminary data.</text>
</comment>
<organism evidence="1 2">
    <name type="scientific">Providencia rettgeri</name>
    <dbReference type="NCBI Taxonomy" id="587"/>
    <lineage>
        <taxon>Bacteria</taxon>
        <taxon>Pseudomonadati</taxon>
        <taxon>Pseudomonadota</taxon>
        <taxon>Gammaproteobacteria</taxon>
        <taxon>Enterobacterales</taxon>
        <taxon>Morganellaceae</taxon>
        <taxon>Providencia</taxon>
    </lineage>
</organism>
<evidence type="ECO:0000313" key="1">
    <source>
        <dbReference type="EMBL" id="OZS72314.1"/>
    </source>
</evidence>
<gene>
    <name evidence="1" type="ORF">CHI95_22690</name>
</gene>
<sequence>MGNLHCLRYQICENRITGAVVMNELKKCPFCGGRGEYYYFEDLGHLVICSNTICPSNKFGYTDAEEAKQAWNRRANSE</sequence>
<evidence type="ECO:0008006" key="3">
    <source>
        <dbReference type="Google" id="ProtNLM"/>
    </source>
</evidence>
<accession>A0A264VLV9</accession>
<evidence type="ECO:0000313" key="2">
    <source>
        <dbReference type="Proteomes" id="UP000216001"/>
    </source>
</evidence>